<proteinExistence type="predicted"/>
<name>A0A2P5D4W8_PARAD</name>
<sequence length="70" mass="7894">SRLYGEVVILLLLPILIIESRCVHHIFIVKCGDKPIDRYKLEEKRAVVLVLEAAGVVFQGYMTESIGKIP</sequence>
<evidence type="ECO:0000256" key="1">
    <source>
        <dbReference type="SAM" id="SignalP"/>
    </source>
</evidence>
<comment type="caution">
    <text evidence="2">The sequence shown here is derived from an EMBL/GenBank/DDBJ whole genome shotgun (WGS) entry which is preliminary data.</text>
</comment>
<feature type="chain" id="PRO_5015149512" evidence="1">
    <location>
        <begin position="23"/>
        <end position="70"/>
    </location>
</feature>
<protein>
    <submittedName>
        <fullName evidence="2">Uncharacterized protein</fullName>
    </submittedName>
</protein>
<dbReference type="AlphaFoldDB" id="A0A2P5D4W8"/>
<evidence type="ECO:0000313" key="2">
    <source>
        <dbReference type="EMBL" id="PON68305.1"/>
    </source>
</evidence>
<dbReference type="Proteomes" id="UP000237105">
    <property type="component" value="Unassembled WGS sequence"/>
</dbReference>
<feature type="non-terminal residue" evidence="2">
    <location>
        <position position="1"/>
    </location>
</feature>
<gene>
    <name evidence="2" type="ORF">PanWU01x14_096250</name>
</gene>
<keyword evidence="3" id="KW-1185">Reference proteome</keyword>
<feature type="signal peptide" evidence="1">
    <location>
        <begin position="1"/>
        <end position="22"/>
    </location>
</feature>
<reference evidence="3" key="1">
    <citation type="submission" date="2016-06" db="EMBL/GenBank/DDBJ databases">
        <title>Parallel loss of symbiosis genes in relatives of nitrogen-fixing non-legume Parasponia.</title>
        <authorList>
            <person name="Van Velzen R."/>
            <person name="Holmer R."/>
            <person name="Bu F."/>
            <person name="Rutten L."/>
            <person name="Van Zeijl A."/>
            <person name="Liu W."/>
            <person name="Santuari L."/>
            <person name="Cao Q."/>
            <person name="Sharma T."/>
            <person name="Shen D."/>
            <person name="Roswanjaya Y."/>
            <person name="Wardhani T."/>
            <person name="Kalhor M.S."/>
            <person name="Jansen J."/>
            <person name="Van den Hoogen J."/>
            <person name="Gungor B."/>
            <person name="Hartog M."/>
            <person name="Hontelez J."/>
            <person name="Verver J."/>
            <person name="Yang W.-C."/>
            <person name="Schijlen E."/>
            <person name="Repin R."/>
            <person name="Schilthuizen M."/>
            <person name="Schranz E."/>
            <person name="Heidstra R."/>
            <person name="Miyata K."/>
            <person name="Fedorova E."/>
            <person name="Kohlen W."/>
            <person name="Bisseling T."/>
            <person name="Smit S."/>
            <person name="Geurts R."/>
        </authorList>
    </citation>
    <scope>NUCLEOTIDE SEQUENCE [LARGE SCALE GENOMIC DNA]</scope>
    <source>
        <strain evidence="3">cv. WU1-14</strain>
    </source>
</reference>
<organism evidence="2 3">
    <name type="scientific">Parasponia andersonii</name>
    <name type="common">Sponia andersonii</name>
    <dbReference type="NCBI Taxonomy" id="3476"/>
    <lineage>
        <taxon>Eukaryota</taxon>
        <taxon>Viridiplantae</taxon>
        <taxon>Streptophyta</taxon>
        <taxon>Embryophyta</taxon>
        <taxon>Tracheophyta</taxon>
        <taxon>Spermatophyta</taxon>
        <taxon>Magnoliopsida</taxon>
        <taxon>eudicotyledons</taxon>
        <taxon>Gunneridae</taxon>
        <taxon>Pentapetalae</taxon>
        <taxon>rosids</taxon>
        <taxon>fabids</taxon>
        <taxon>Rosales</taxon>
        <taxon>Cannabaceae</taxon>
        <taxon>Parasponia</taxon>
    </lineage>
</organism>
<dbReference type="EMBL" id="JXTB01000064">
    <property type="protein sequence ID" value="PON68305.1"/>
    <property type="molecule type" value="Genomic_DNA"/>
</dbReference>
<accession>A0A2P5D4W8</accession>
<evidence type="ECO:0000313" key="3">
    <source>
        <dbReference type="Proteomes" id="UP000237105"/>
    </source>
</evidence>
<keyword evidence="1" id="KW-0732">Signal</keyword>